<feature type="domain" description="PIN" evidence="1">
    <location>
        <begin position="1"/>
        <end position="129"/>
    </location>
</feature>
<dbReference type="EMBL" id="JACHOR010000004">
    <property type="protein sequence ID" value="MBB5746823.1"/>
    <property type="molecule type" value="Genomic_DNA"/>
</dbReference>
<evidence type="ECO:0000313" key="3">
    <source>
        <dbReference type="Proteomes" id="UP000545037"/>
    </source>
</evidence>
<dbReference type="InterPro" id="IPR002716">
    <property type="entry name" value="PIN_dom"/>
</dbReference>
<keyword evidence="3" id="KW-1185">Reference proteome</keyword>
<evidence type="ECO:0000259" key="1">
    <source>
        <dbReference type="Pfam" id="PF01850"/>
    </source>
</evidence>
<proteinExistence type="predicted"/>
<name>A0A7W9CJZ8_9CAUL</name>
<keyword evidence="2" id="KW-0378">Hydrolase</keyword>
<dbReference type="GO" id="GO:0016787">
    <property type="term" value="F:hydrolase activity"/>
    <property type="evidence" value="ECO:0007669"/>
    <property type="project" value="UniProtKB-KW"/>
</dbReference>
<dbReference type="AlphaFoldDB" id="A0A7W9CJZ8"/>
<dbReference type="CDD" id="cd09871">
    <property type="entry name" value="PIN_MtVapC28-VapC30-like"/>
    <property type="match status" value="1"/>
</dbReference>
<gene>
    <name evidence="2" type="ORF">GGR13_002430</name>
</gene>
<dbReference type="EC" id="3.1.-.-" evidence="2"/>
<evidence type="ECO:0000313" key="2">
    <source>
        <dbReference type="EMBL" id="MBB5746823.1"/>
    </source>
</evidence>
<dbReference type="RefSeq" id="WP_183213792.1">
    <property type="nucleotide sequence ID" value="NZ_JACHOR010000004.1"/>
</dbReference>
<sequence length="134" mass="14501">MFVDACAIISIMAREDTAEAYQSALTAAAAPFTSSLAAWEAVIIMARPDQLNCSYTEAEGVIVSWLETNGIVLREHLDPRTVLAHAVAVAQTHGVGKRALSNFDCFHYAQARAAGTPLLTLDRLLQQTDVETRP</sequence>
<reference evidence="2 3" key="1">
    <citation type="submission" date="2020-08" db="EMBL/GenBank/DDBJ databases">
        <title>Genomic Encyclopedia of Type Strains, Phase IV (KMG-IV): sequencing the most valuable type-strain genomes for metagenomic binning, comparative biology and taxonomic classification.</title>
        <authorList>
            <person name="Goeker M."/>
        </authorList>
    </citation>
    <scope>NUCLEOTIDE SEQUENCE [LARGE SCALE GENOMIC DNA]</scope>
    <source>
        <strain evidence="2 3">DSM 4737</strain>
    </source>
</reference>
<dbReference type="Gene3D" id="3.40.50.1010">
    <property type="entry name" value="5'-nuclease"/>
    <property type="match status" value="1"/>
</dbReference>
<protein>
    <submittedName>
        <fullName evidence="2">Ribonuclease VapC</fullName>
        <ecNumber evidence="2">3.1.-.-</ecNumber>
    </submittedName>
</protein>
<dbReference type="SUPFAM" id="SSF88723">
    <property type="entry name" value="PIN domain-like"/>
    <property type="match status" value="1"/>
</dbReference>
<dbReference type="Proteomes" id="UP000545037">
    <property type="component" value="Unassembled WGS sequence"/>
</dbReference>
<organism evidence="2 3">
    <name type="scientific">Brevundimonas variabilis</name>
    <dbReference type="NCBI Taxonomy" id="74312"/>
    <lineage>
        <taxon>Bacteria</taxon>
        <taxon>Pseudomonadati</taxon>
        <taxon>Pseudomonadota</taxon>
        <taxon>Alphaproteobacteria</taxon>
        <taxon>Caulobacterales</taxon>
        <taxon>Caulobacteraceae</taxon>
        <taxon>Brevundimonas</taxon>
    </lineage>
</organism>
<comment type="caution">
    <text evidence="2">The sequence shown here is derived from an EMBL/GenBank/DDBJ whole genome shotgun (WGS) entry which is preliminary data.</text>
</comment>
<dbReference type="InterPro" id="IPR029060">
    <property type="entry name" value="PIN-like_dom_sf"/>
</dbReference>
<dbReference type="Pfam" id="PF01850">
    <property type="entry name" value="PIN"/>
    <property type="match status" value="1"/>
</dbReference>
<accession>A0A7W9CJZ8</accession>